<dbReference type="PROSITE" id="PS51779">
    <property type="entry name" value="POTRA"/>
    <property type="match status" value="1"/>
</dbReference>
<dbReference type="NCBIfam" id="TIGR03303">
    <property type="entry name" value="OM_YaeT"/>
    <property type="match status" value="1"/>
</dbReference>
<keyword evidence="2" id="KW-1134">Transmembrane beta strand</keyword>
<keyword evidence="6" id="KW-0472">Membrane</keyword>
<dbReference type="EMBL" id="CDOG01000003">
    <property type="protein sequence ID" value="CEN34738.1"/>
    <property type="molecule type" value="Genomic_DNA"/>
</dbReference>
<dbReference type="InterPro" id="IPR034746">
    <property type="entry name" value="POTRA"/>
</dbReference>
<dbReference type="Gene3D" id="2.40.160.50">
    <property type="entry name" value="membrane protein fhac: a member of the omp85/tpsb transporter family"/>
    <property type="match status" value="1"/>
</dbReference>
<evidence type="ECO:0000256" key="6">
    <source>
        <dbReference type="ARBA" id="ARBA00023136"/>
    </source>
</evidence>
<dbReference type="Pfam" id="PF01103">
    <property type="entry name" value="Omp85"/>
    <property type="match status" value="1"/>
</dbReference>
<evidence type="ECO:0000256" key="4">
    <source>
        <dbReference type="ARBA" id="ARBA00022729"/>
    </source>
</evidence>
<organism evidence="11 12">
    <name type="scientific">Capnocytophaga cynodegmi</name>
    <dbReference type="NCBI Taxonomy" id="28189"/>
    <lineage>
        <taxon>Bacteria</taxon>
        <taxon>Pseudomonadati</taxon>
        <taxon>Bacteroidota</taxon>
        <taxon>Flavobacteriia</taxon>
        <taxon>Flavobacteriales</taxon>
        <taxon>Flavobacteriaceae</taxon>
        <taxon>Capnocytophaga</taxon>
    </lineage>
</organism>
<keyword evidence="3" id="KW-0812">Transmembrane</keyword>
<feature type="chain" id="PRO_5009757769" description="Outer membrane protein assembly factor BamA" evidence="9">
    <location>
        <begin position="32"/>
        <end position="857"/>
    </location>
</feature>
<gene>
    <name evidence="11" type="ORF">CCYN74_110014</name>
</gene>
<dbReference type="InterPro" id="IPR039910">
    <property type="entry name" value="D15-like"/>
</dbReference>
<proteinExistence type="predicted"/>
<dbReference type="Gene3D" id="3.10.20.310">
    <property type="entry name" value="membrane protein fhac"/>
    <property type="match status" value="5"/>
</dbReference>
<dbReference type="InterPro" id="IPR000184">
    <property type="entry name" value="Bac_surfAg_D15"/>
</dbReference>
<reference evidence="11 12" key="1">
    <citation type="submission" date="2015-01" db="EMBL/GenBank/DDBJ databases">
        <authorList>
            <person name="MANFREDI Pablo"/>
        </authorList>
    </citation>
    <scope>NUCLEOTIDE SEQUENCE [LARGE SCALE GENOMIC DNA]</scope>
    <source>
        <strain evidence="11 12">Ccy74</strain>
    </source>
</reference>
<dbReference type="Proteomes" id="UP000038083">
    <property type="component" value="Unassembled WGS sequence"/>
</dbReference>
<evidence type="ECO:0000256" key="8">
    <source>
        <dbReference type="NCBIfam" id="TIGR03303"/>
    </source>
</evidence>
<comment type="subcellular location">
    <subcellularLocation>
        <location evidence="1">Membrane</location>
    </subcellularLocation>
</comment>
<dbReference type="AlphaFoldDB" id="A0A0B7HAY0"/>
<dbReference type="PANTHER" id="PTHR12815">
    <property type="entry name" value="SORTING AND ASSEMBLY MACHINERY SAMM50 PROTEIN FAMILY MEMBER"/>
    <property type="match status" value="1"/>
</dbReference>
<dbReference type="InterPro" id="IPR023707">
    <property type="entry name" value="OM_assembly_BamA"/>
</dbReference>
<evidence type="ECO:0000256" key="1">
    <source>
        <dbReference type="ARBA" id="ARBA00004370"/>
    </source>
</evidence>
<keyword evidence="4 9" id="KW-0732">Signal</keyword>
<dbReference type="InterPro" id="IPR010827">
    <property type="entry name" value="BamA/TamA_POTRA"/>
</dbReference>
<accession>A0A0B7HAY0</accession>
<dbReference type="PANTHER" id="PTHR12815:SF47">
    <property type="entry name" value="TRANSLOCATION AND ASSEMBLY MODULE SUBUNIT TAMA"/>
    <property type="match status" value="1"/>
</dbReference>
<dbReference type="PIRSF" id="PIRSF006076">
    <property type="entry name" value="OM_assembly_OMP85"/>
    <property type="match status" value="1"/>
</dbReference>
<keyword evidence="5" id="KW-0677">Repeat</keyword>
<sequence>MEKQVNNLDKRMSLKKYLFIALSAIVGFVNAQEEERLSIENGKKYIIGGIEVTGSKRYNAQTILTTSGLRVGDEIIIPGEKFSAIIHKLWGYKLFSDVNIYIQKIEGDKAFLELAIKEIPSLIEAKVTGIREKKAEEIIKNANLKKGTKVNESFIADTKNYIINKYRKDGYLNTKVTVDTKVDTTDANGVNMLVHIDRGNKVKVDKITFEGNEKFSDTKLRKKLKNTKQRTFGRFWKRSKYVAKDYEEDLISLVDFYKENGYRDARVVSDTLTYDSEGNVNLNIALEEGRRYYFGDIRFLGNSVYNDRILHQILGIKKGDVYNGVHLKKRLQDPTKPDSEDVYNLYQNNGYLFAKVIPVETSVVNDTISFEVRISEGKPAYFNNVTVVGNQRTNDHVIFRELRTRPGYLYNKDALVRTIRELGQLQLFDPQNIIPDLKNLDDIAGTADVEYNLTETGSSQIQLQGGYGGGSFIGTLALVFNNFSIRNIFNKKAYATMPIPMGDGQNLSLNVQASRYYRTYGFSFMEPWFGGKQPVQFSISFNRTEQFGYNYYTYDVDRSKRVFITGASVGLAKRLRVPDDYFQISHALSYQHYDLRNYSLGLFTFNEGESNSLAYTIALSRNSSGPNPIFPMSGSNFSISAKVTPPYSLFNNVDYKALSAESSQAEANRDAAKMAEIDQKRFHWLEFYKIKLNGTWYTNIYDKLVLKFGADFGYLGAYNKDRGVVPFERFFMGGDGLGYYSMDGRDNIQMRGYTNYSLSSPDGENVFNKFSLELRYPITLKPMASIYGLAFAEGGGTYTGFSNFNPFQIKRSAGLGLRLFMPQFGMLGIDFGYGFDKPLNSNTKGGWQTHFIFGQQF</sequence>
<evidence type="ECO:0000313" key="11">
    <source>
        <dbReference type="EMBL" id="CEN34738.1"/>
    </source>
</evidence>
<evidence type="ECO:0000256" key="7">
    <source>
        <dbReference type="ARBA" id="ARBA00023237"/>
    </source>
</evidence>
<evidence type="ECO:0000256" key="5">
    <source>
        <dbReference type="ARBA" id="ARBA00022737"/>
    </source>
</evidence>
<protein>
    <recommendedName>
        <fullName evidence="8">Outer membrane protein assembly factor BamA</fullName>
    </recommendedName>
</protein>
<feature type="domain" description="POTRA" evidence="10">
    <location>
        <begin position="202"/>
        <end position="289"/>
    </location>
</feature>
<dbReference type="GO" id="GO:0071709">
    <property type="term" value="P:membrane assembly"/>
    <property type="evidence" value="ECO:0007669"/>
    <property type="project" value="InterPro"/>
</dbReference>
<name>A0A0B7HAY0_9FLAO</name>
<evidence type="ECO:0000256" key="2">
    <source>
        <dbReference type="ARBA" id="ARBA00022452"/>
    </source>
</evidence>
<evidence type="ECO:0000259" key="10">
    <source>
        <dbReference type="PROSITE" id="PS51779"/>
    </source>
</evidence>
<evidence type="ECO:0000256" key="3">
    <source>
        <dbReference type="ARBA" id="ARBA00022692"/>
    </source>
</evidence>
<dbReference type="Pfam" id="PF07244">
    <property type="entry name" value="POTRA"/>
    <property type="match status" value="4"/>
</dbReference>
<evidence type="ECO:0000256" key="9">
    <source>
        <dbReference type="SAM" id="SignalP"/>
    </source>
</evidence>
<evidence type="ECO:0000313" key="12">
    <source>
        <dbReference type="Proteomes" id="UP000038083"/>
    </source>
</evidence>
<keyword evidence="7" id="KW-0998">Cell outer membrane</keyword>
<dbReference type="GO" id="GO:0009279">
    <property type="term" value="C:cell outer membrane"/>
    <property type="evidence" value="ECO:0007669"/>
    <property type="project" value="UniProtKB-UniRule"/>
</dbReference>
<feature type="signal peptide" evidence="9">
    <location>
        <begin position="1"/>
        <end position="31"/>
    </location>
</feature>